<keyword evidence="3" id="KW-0227">DNA damage</keyword>
<dbReference type="OrthoDB" id="337581at2759"/>
<dbReference type="GO" id="GO:0030896">
    <property type="term" value="C:checkpoint clamp complex"/>
    <property type="evidence" value="ECO:0007669"/>
    <property type="project" value="TreeGrafter"/>
</dbReference>
<dbReference type="PANTHER" id="PTHR10870:SF0">
    <property type="entry name" value="CELL CYCLE CHECKPOINT PROTEIN RAD1"/>
    <property type="match status" value="1"/>
</dbReference>
<dbReference type="PANTHER" id="PTHR10870">
    <property type="entry name" value="CELL CYCLE CHECKPOINT PROTEIN RAD1"/>
    <property type="match status" value="1"/>
</dbReference>
<comment type="caution">
    <text evidence="7">The sequence shown here is derived from an EMBL/GenBank/DDBJ whole genome shotgun (WGS) entry which is preliminary data.</text>
</comment>
<dbReference type="Gene3D" id="3.70.10.10">
    <property type="match status" value="2"/>
</dbReference>
<dbReference type="Pfam" id="PF02144">
    <property type="entry name" value="Rad1"/>
    <property type="match status" value="1"/>
</dbReference>
<feature type="compositionally biased region" description="Basic and acidic residues" evidence="6">
    <location>
        <begin position="141"/>
        <end position="150"/>
    </location>
</feature>
<name>A0A8H3YDI5_9TREE</name>
<accession>A0A8H3YDI5</accession>
<dbReference type="PRINTS" id="PR01245">
    <property type="entry name" value="RAD1REC1"/>
</dbReference>
<evidence type="ECO:0000256" key="1">
    <source>
        <dbReference type="ARBA" id="ARBA00004123"/>
    </source>
</evidence>
<evidence type="ECO:0008006" key="9">
    <source>
        <dbReference type="Google" id="ProtNLM"/>
    </source>
</evidence>
<evidence type="ECO:0000256" key="5">
    <source>
        <dbReference type="ARBA" id="ARBA00023242"/>
    </source>
</evidence>
<evidence type="ECO:0000256" key="2">
    <source>
        <dbReference type="ARBA" id="ARBA00010991"/>
    </source>
</evidence>
<dbReference type="AlphaFoldDB" id="A0A8H3YDI5"/>
<dbReference type="EMBL" id="BLZA01000011">
    <property type="protein sequence ID" value="GHJ85253.1"/>
    <property type="molecule type" value="Genomic_DNA"/>
</dbReference>
<feature type="compositionally biased region" description="Acidic residues" evidence="6">
    <location>
        <begin position="151"/>
        <end position="167"/>
    </location>
</feature>
<reference evidence="7" key="1">
    <citation type="submission" date="2020-07" db="EMBL/GenBank/DDBJ databases">
        <title>Draft Genome Sequence of a Deep-Sea Yeast, Naganishia (Cryptococcus) liquefaciens strain N6.</title>
        <authorList>
            <person name="Han Y.W."/>
            <person name="Kajitani R."/>
            <person name="Morimoto H."/>
            <person name="Parhat M."/>
            <person name="Tsubouchi H."/>
            <person name="Bakenova O."/>
            <person name="Ogata M."/>
            <person name="Argunhan B."/>
            <person name="Aoki R."/>
            <person name="Kajiwara S."/>
            <person name="Itoh T."/>
            <person name="Iwasaki H."/>
        </authorList>
    </citation>
    <scope>NUCLEOTIDE SEQUENCE</scope>
    <source>
        <strain evidence="7">N6</strain>
    </source>
</reference>
<keyword evidence="4" id="KW-0234">DNA repair</keyword>
<feature type="compositionally biased region" description="Polar residues" evidence="6">
    <location>
        <begin position="206"/>
        <end position="216"/>
    </location>
</feature>
<sequence>MASMITVPPILQLETTDVRPLSRLLRGVGFNSKATVVISDAGLSVQVDEGRSTSAIAYISAKLMDKYTYTRKSDIERHIRRARKEERYRQRQAVVATNEKGKGKARADEDDVFGPPMTAGDAGKGKTKFPPSTSKSPEPSSGERGDKQESEVEEDDDDLEPPGSDDEDYAFEVAEFEVNLKHWIECLNIHGNGGVGSGITNSSNFGAEGDSGNTGSRGKKRWIMDDDDPGASRGFGAGGGAREKDMRNTSLIMTWQGEGEPLTMLLKDDDGRSPTTRCMLNLLDPEEVLDEVFEQERMVSHVIMKSTWLQEALADLDPSCSKITITIAPPADNGDDAADGADPYRIPRRRKLSAREKAGIFRLEAVGNFGKTELDYPNDKDVMDVFLCSEFQRFSYAYNTFILCQKALQTSIKVSLRTDDDGFLSLQLMMPKPAFKELEGKDFGIIEFKMKALQDDGD</sequence>
<evidence type="ECO:0000256" key="6">
    <source>
        <dbReference type="SAM" id="MobiDB-lite"/>
    </source>
</evidence>
<keyword evidence="8" id="KW-1185">Reference proteome</keyword>
<protein>
    <recommendedName>
        <fullName evidence="9">Rad1-domain-containing protein</fullName>
    </recommendedName>
</protein>
<dbReference type="PRINTS" id="PR01247">
    <property type="entry name" value="RECEXONCLASE"/>
</dbReference>
<dbReference type="GO" id="GO:0000077">
    <property type="term" value="P:DNA damage checkpoint signaling"/>
    <property type="evidence" value="ECO:0007669"/>
    <property type="project" value="InterPro"/>
</dbReference>
<proteinExistence type="inferred from homology"/>
<dbReference type="GO" id="GO:0006281">
    <property type="term" value="P:DNA repair"/>
    <property type="evidence" value="ECO:0007669"/>
    <property type="project" value="UniProtKB-KW"/>
</dbReference>
<evidence type="ECO:0000313" key="7">
    <source>
        <dbReference type="EMBL" id="GHJ85253.1"/>
    </source>
</evidence>
<evidence type="ECO:0000256" key="4">
    <source>
        <dbReference type="ARBA" id="ARBA00023204"/>
    </source>
</evidence>
<dbReference type="InterPro" id="IPR003021">
    <property type="entry name" value="Rad1_Rec1_Rad17"/>
</dbReference>
<organism evidence="7 8">
    <name type="scientific">Naganishia liquefaciens</name>
    <dbReference type="NCBI Taxonomy" id="104408"/>
    <lineage>
        <taxon>Eukaryota</taxon>
        <taxon>Fungi</taxon>
        <taxon>Dikarya</taxon>
        <taxon>Basidiomycota</taxon>
        <taxon>Agaricomycotina</taxon>
        <taxon>Tremellomycetes</taxon>
        <taxon>Filobasidiales</taxon>
        <taxon>Filobasidiaceae</taxon>
        <taxon>Naganishia</taxon>
    </lineage>
</organism>
<feature type="compositionally biased region" description="Low complexity" evidence="6">
    <location>
        <begin position="128"/>
        <end position="140"/>
    </location>
</feature>
<dbReference type="GO" id="GO:0008311">
    <property type="term" value="F:double-stranded DNA 3'-5' DNA exonuclease activity"/>
    <property type="evidence" value="ECO:0007669"/>
    <property type="project" value="InterPro"/>
</dbReference>
<dbReference type="InterPro" id="IPR003027">
    <property type="entry name" value="Rec1_exonuc_Ustilaginaceae"/>
</dbReference>
<feature type="region of interest" description="Disordered" evidence="6">
    <location>
        <begin position="206"/>
        <end position="243"/>
    </location>
</feature>
<comment type="subcellular location">
    <subcellularLocation>
        <location evidence="1">Nucleus</location>
    </subcellularLocation>
</comment>
<evidence type="ECO:0000313" key="8">
    <source>
        <dbReference type="Proteomes" id="UP000620104"/>
    </source>
</evidence>
<evidence type="ECO:0000256" key="3">
    <source>
        <dbReference type="ARBA" id="ARBA00022763"/>
    </source>
</evidence>
<feature type="region of interest" description="Disordered" evidence="6">
    <location>
        <begin position="81"/>
        <end position="167"/>
    </location>
</feature>
<gene>
    <name evidence="7" type="ORF">NliqN6_1655</name>
</gene>
<keyword evidence="5" id="KW-0539">Nucleus</keyword>
<comment type="similarity">
    <text evidence="2">Belongs to the rad1 family.</text>
</comment>
<dbReference type="Proteomes" id="UP000620104">
    <property type="component" value="Unassembled WGS sequence"/>
</dbReference>